<accession>A0ACB9FA35</accession>
<keyword evidence="2" id="KW-1185">Reference proteome</keyword>
<evidence type="ECO:0000313" key="1">
    <source>
        <dbReference type="EMBL" id="KAI3768174.1"/>
    </source>
</evidence>
<dbReference type="EMBL" id="CM042011">
    <property type="protein sequence ID" value="KAI3768174.1"/>
    <property type="molecule type" value="Genomic_DNA"/>
</dbReference>
<comment type="caution">
    <text evidence="1">The sequence shown here is derived from an EMBL/GenBank/DDBJ whole genome shotgun (WGS) entry which is preliminary data.</text>
</comment>
<sequence length="208" mass="22567">MNDGIQETSKSEVKGGEQIGEACLENSSPETMEGEVGVNGTSIGTQEPAYDAPIDIPDDKSISNPATSQTAILGHSENSFGPIKKLVPLECFGPFPSPFVNQQNTQPQRRSLPLNKEYDEPQNRKRKRLAAECAFVFNTQTNKEKSPTIPTTGGDAMDTAKSQSLDLNRNPLPYSSENTCTESSSVNEIIKTVEIGTEELMLAEDLEA</sequence>
<name>A0ACB9FA35_CICIN</name>
<protein>
    <submittedName>
        <fullName evidence="1">Uncharacterized protein</fullName>
    </submittedName>
</protein>
<organism evidence="1 2">
    <name type="scientific">Cichorium intybus</name>
    <name type="common">Chicory</name>
    <dbReference type="NCBI Taxonomy" id="13427"/>
    <lineage>
        <taxon>Eukaryota</taxon>
        <taxon>Viridiplantae</taxon>
        <taxon>Streptophyta</taxon>
        <taxon>Embryophyta</taxon>
        <taxon>Tracheophyta</taxon>
        <taxon>Spermatophyta</taxon>
        <taxon>Magnoliopsida</taxon>
        <taxon>eudicotyledons</taxon>
        <taxon>Gunneridae</taxon>
        <taxon>Pentapetalae</taxon>
        <taxon>asterids</taxon>
        <taxon>campanulids</taxon>
        <taxon>Asterales</taxon>
        <taxon>Asteraceae</taxon>
        <taxon>Cichorioideae</taxon>
        <taxon>Cichorieae</taxon>
        <taxon>Cichoriinae</taxon>
        <taxon>Cichorium</taxon>
    </lineage>
</organism>
<gene>
    <name evidence="1" type="ORF">L2E82_18630</name>
</gene>
<reference evidence="1 2" key="2">
    <citation type="journal article" date="2022" name="Mol. Ecol. Resour.">
        <title>The genomes of chicory, endive, great burdock and yacon provide insights into Asteraceae paleo-polyploidization history and plant inulin production.</title>
        <authorList>
            <person name="Fan W."/>
            <person name="Wang S."/>
            <person name="Wang H."/>
            <person name="Wang A."/>
            <person name="Jiang F."/>
            <person name="Liu H."/>
            <person name="Zhao H."/>
            <person name="Xu D."/>
            <person name="Zhang Y."/>
        </authorList>
    </citation>
    <scope>NUCLEOTIDE SEQUENCE [LARGE SCALE GENOMIC DNA]</scope>
    <source>
        <strain evidence="2">cv. Punajuju</strain>
        <tissue evidence="1">Leaves</tissue>
    </source>
</reference>
<reference evidence="2" key="1">
    <citation type="journal article" date="2022" name="Mol. Ecol. Resour.">
        <title>The genomes of chicory, endive, great burdock and yacon provide insights into Asteraceae palaeo-polyploidization history and plant inulin production.</title>
        <authorList>
            <person name="Fan W."/>
            <person name="Wang S."/>
            <person name="Wang H."/>
            <person name="Wang A."/>
            <person name="Jiang F."/>
            <person name="Liu H."/>
            <person name="Zhao H."/>
            <person name="Xu D."/>
            <person name="Zhang Y."/>
        </authorList>
    </citation>
    <scope>NUCLEOTIDE SEQUENCE [LARGE SCALE GENOMIC DNA]</scope>
    <source>
        <strain evidence="2">cv. Punajuju</strain>
    </source>
</reference>
<evidence type="ECO:0000313" key="2">
    <source>
        <dbReference type="Proteomes" id="UP001055811"/>
    </source>
</evidence>
<dbReference type="Proteomes" id="UP001055811">
    <property type="component" value="Linkage Group LG03"/>
</dbReference>
<proteinExistence type="predicted"/>